<gene>
    <name evidence="2" type="ORF">Lste_2586</name>
</gene>
<dbReference type="GO" id="GO:0006629">
    <property type="term" value="P:lipid metabolic process"/>
    <property type="evidence" value="ECO:0007669"/>
    <property type="project" value="InterPro"/>
</dbReference>
<reference evidence="2 3" key="1">
    <citation type="submission" date="2015-11" db="EMBL/GenBank/DDBJ databases">
        <title>Genomic analysis of 38 Legionella species identifies large and diverse effector repertoires.</title>
        <authorList>
            <person name="Burstein D."/>
            <person name="Amaro F."/>
            <person name="Zusman T."/>
            <person name="Lifshitz Z."/>
            <person name="Cohen O."/>
            <person name="Gilbert J.A."/>
            <person name="Pupko T."/>
            <person name="Shuman H.A."/>
            <person name="Segal G."/>
        </authorList>
    </citation>
    <scope>NUCLEOTIDE SEQUENCE [LARGE SCALE GENOMIC DNA]</scope>
    <source>
        <strain evidence="2 3">IMVS3376</strain>
    </source>
</reference>
<dbReference type="OrthoDB" id="9795622at2"/>
<dbReference type="Proteomes" id="UP000054926">
    <property type="component" value="Unassembled WGS sequence"/>
</dbReference>
<comment type="caution">
    <text evidence="2">The sequence shown here is derived from an EMBL/GenBank/DDBJ whole genome shotgun (WGS) entry which is preliminary data.</text>
</comment>
<evidence type="ECO:0000259" key="1">
    <source>
        <dbReference type="PROSITE" id="PS51704"/>
    </source>
</evidence>
<keyword evidence="2" id="KW-0378">Hydrolase</keyword>
<dbReference type="InterPro" id="IPR017946">
    <property type="entry name" value="PLC-like_Pdiesterase_TIM-brl"/>
</dbReference>
<evidence type="ECO:0000313" key="2">
    <source>
        <dbReference type="EMBL" id="KTD69428.1"/>
    </source>
</evidence>
<dbReference type="AlphaFoldDB" id="A0A0W0ZKA8"/>
<dbReference type="InterPro" id="IPR030395">
    <property type="entry name" value="GP_PDE_dom"/>
</dbReference>
<accession>A0A0W0ZKA8</accession>
<dbReference type="PROSITE" id="PS51704">
    <property type="entry name" value="GP_PDE"/>
    <property type="match status" value="1"/>
</dbReference>
<dbReference type="RefSeq" id="WP_058511370.1">
    <property type="nucleotide sequence ID" value="NZ_LNYY01000019.1"/>
</dbReference>
<dbReference type="EMBL" id="LNYY01000019">
    <property type="protein sequence ID" value="KTD69428.1"/>
    <property type="molecule type" value="Genomic_DNA"/>
</dbReference>
<dbReference type="SUPFAM" id="SSF51695">
    <property type="entry name" value="PLC-like phosphodiesterases"/>
    <property type="match status" value="1"/>
</dbReference>
<dbReference type="GO" id="GO:0008889">
    <property type="term" value="F:glycerophosphodiester phosphodiesterase activity"/>
    <property type="evidence" value="ECO:0007669"/>
    <property type="project" value="UniProtKB-EC"/>
</dbReference>
<dbReference type="EC" id="3.1.4.46" evidence="2"/>
<keyword evidence="3" id="KW-1185">Reference proteome</keyword>
<protein>
    <submittedName>
        <fullName evidence="2">Glycerophosphoryl diester phosphodiesterase</fullName>
        <ecNumber evidence="2">3.1.4.46</ecNumber>
    </submittedName>
</protein>
<dbReference type="PATRIC" id="fig|947033.5.peg.2742"/>
<dbReference type="PANTHER" id="PTHR46211">
    <property type="entry name" value="GLYCEROPHOSPHORYL DIESTER PHOSPHODIESTERASE"/>
    <property type="match status" value="1"/>
</dbReference>
<dbReference type="Gene3D" id="3.20.20.190">
    <property type="entry name" value="Phosphatidylinositol (PI) phosphodiesterase"/>
    <property type="match status" value="1"/>
</dbReference>
<dbReference type="STRING" id="947033.Lste_2586"/>
<organism evidence="2 3">
    <name type="scientific">Legionella steelei</name>
    <dbReference type="NCBI Taxonomy" id="947033"/>
    <lineage>
        <taxon>Bacteria</taxon>
        <taxon>Pseudomonadati</taxon>
        <taxon>Pseudomonadota</taxon>
        <taxon>Gammaproteobacteria</taxon>
        <taxon>Legionellales</taxon>
        <taxon>Legionellaceae</taxon>
        <taxon>Legionella</taxon>
    </lineage>
</organism>
<sequence length="262" mass="29717">MLLELLEKTVDRFFALVPREKPSLESAQSVRLIAHRGAHNHTQGIIENTLAAFTLAKELGCWGIEFDVHATADKVLVVNHDPTLKRLWGHEQAIANLHFNELRILAPQVPTLNEVVAAYGDSMHLFIELKAPFEDEDALVQALKGLTAGEDYHVLTLDSEVFDSLSQFPKQALLLVASHNNVHRYCNLSLRENYGGVLGHYFLINNKTISRLKDAEKIIGVGMVDSKFSMYRELNRGINWLFTNRAHEMNFYLRHFKNPACT</sequence>
<name>A0A0W0ZKA8_9GAMM</name>
<evidence type="ECO:0000313" key="3">
    <source>
        <dbReference type="Proteomes" id="UP000054926"/>
    </source>
</evidence>
<dbReference type="PANTHER" id="PTHR46211:SF1">
    <property type="entry name" value="GLYCEROPHOSPHODIESTER PHOSPHODIESTERASE, CYTOPLASMIC"/>
    <property type="match status" value="1"/>
</dbReference>
<proteinExistence type="predicted"/>
<dbReference type="Pfam" id="PF03009">
    <property type="entry name" value="GDPD"/>
    <property type="match status" value="1"/>
</dbReference>
<feature type="domain" description="GP-PDE" evidence="1">
    <location>
        <begin position="30"/>
        <end position="262"/>
    </location>
</feature>